<evidence type="ECO:0000256" key="3">
    <source>
        <dbReference type="ARBA" id="ARBA00022741"/>
    </source>
</evidence>
<dbReference type="InterPro" id="IPR039421">
    <property type="entry name" value="Type_1_exporter"/>
</dbReference>
<evidence type="ECO:0000256" key="2">
    <source>
        <dbReference type="ARBA" id="ARBA00022692"/>
    </source>
</evidence>
<evidence type="ECO:0000256" key="6">
    <source>
        <dbReference type="ARBA" id="ARBA00023136"/>
    </source>
</evidence>
<keyword evidence="2 7" id="KW-0812">Transmembrane</keyword>
<dbReference type="PANTHER" id="PTHR43394">
    <property type="entry name" value="ATP-DEPENDENT PERMEASE MDL1, MITOCHONDRIAL"/>
    <property type="match status" value="1"/>
</dbReference>
<dbReference type="PROSITE" id="PS50929">
    <property type="entry name" value="ABC_TM1F"/>
    <property type="match status" value="1"/>
</dbReference>
<dbReference type="InterPro" id="IPR036640">
    <property type="entry name" value="ABC1_TM_sf"/>
</dbReference>
<reference evidence="10" key="1">
    <citation type="journal article" date="2020" name="Nat. Genet.">
        <title>Genomic diversifications of five Gossypium allopolyploid species and their impact on cotton improvement.</title>
        <authorList>
            <person name="Chen Z.J."/>
            <person name="Sreedasyam A."/>
            <person name="Ando A."/>
            <person name="Song Q."/>
            <person name="De Santiago L.M."/>
            <person name="Hulse-Kemp A.M."/>
            <person name="Ding M."/>
            <person name="Ye W."/>
            <person name="Kirkbride R.C."/>
            <person name="Jenkins J."/>
            <person name="Plott C."/>
            <person name="Lovell J."/>
            <person name="Lin Y.M."/>
            <person name="Vaughn R."/>
            <person name="Liu B."/>
            <person name="Simpson S."/>
            <person name="Scheffler B.E."/>
            <person name="Wen L."/>
            <person name="Saski C.A."/>
            <person name="Grover C.E."/>
            <person name="Hu G."/>
            <person name="Conover J.L."/>
            <person name="Carlson J.W."/>
            <person name="Shu S."/>
            <person name="Boston L.B."/>
            <person name="Williams M."/>
            <person name="Peterson D.G."/>
            <person name="McGee K."/>
            <person name="Jones D.C."/>
            <person name="Wendel J.F."/>
            <person name="Stelly D.M."/>
            <person name="Grimwood J."/>
            <person name="Schmutz J."/>
        </authorList>
    </citation>
    <scope>NUCLEOTIDE SEQUENCE [LARGE SCALE GENOMIC DNA]</scope>
    <source>
        <strain evidence="10">cv. TM-1</strain>
    </source>
</reference>
<dbReference type="CDD" id="cd18572">
    <property type="entry name" value="ABC_6TM_TAP"/>
    <property type="match status" value="1"/>
</dbReference>
<feature type="domain" description="ABC transmembrane type-1" evidence="9">
    <location>
        <begin position="106"/>
        <end position="387"/>
    </location>
</feature>
<dbReference type="Pfam" id="PF00664">
    <property type="entry name" value="ABC_membrane"/>
    <property type="match status" value="1"/>
</dbReference>
<dbReference type="PROSITE" id="PS00211">
    <property type="entry name" value="ABC_TRANSPORTER_1"/>
    <property type="match status" value="1"/>
</dbReference>
<feature type="transmembrane region" description="Helical" evidence="7">
    <location>
        <begin position="148"/>
        <end position="169"/>
    </location>
</feature>
<evidence type="ECO:0000256" key="4">
    <source>
        <dbReference type="ARBA" id="ARBA00022840"/>
    </source>
</evidence>
<dbReference type="RefSeq" id="XP_040933446.1">
    <property type="nucleotide sequence ID" value="XM_041077512.1"/>
</dbReference>
<dbReference type="SMART" id="SM00382">
    <property type="entry name" value="AAA"/>
    <property type="match status" value="1"/>
</dbReference>
<gene>
    <name evidence="11" type="primary">LOC107892122</name>
</gene>
<dbReference type="Gene3D" id="1.20.1560.10">
    <property type="entry name" value="ABC transporter type 1, transmembrane domain"/>
    <property type="match status" value="1"/>
</dbReference>
<dbReference type="SUPFAM" id="SSF90123">
    <property type="entry name" value="ABC transporter transmembrane region"/>
    <property type="match status" value="1"/>
</dbReference>
<feature type="transmembrane region" description="Helical" evidence="7">
    <location>
        <begin position="244"/>
        <end position="263"/>
    </location>
</feature>
<feature type="transmembrane region" description="Helical" evidence="7">
    <location>
        <begin position="103"/>
        <end position="127"/>
    </location>
</feature>
<keyword evidence="3" id="KW-0547">Nucleotide-binding</keyword>
<dbReference type="Proteomes" id="UP000818029">
    <property type="component" value="Chromosome A09"/>
</dbReference>
<dbReference type="Gene3D" id="3.40.50.300">
    <property type="entry name" value="P-loop containing nucleotide triphosphate hydrolases"/>
    <property type="match status" value="1"/>
</dbReference>
<evidence type="ECO:0000313" key="11">
    <source>
        <dbReference type="RefSeq" id="XP_040933446.1"/>
    </source>
</evidence>
<proteinExistence type="predicted"/>
<organism evidence="10 11">
    <name type="scientific">Gossypium hirsutum</name>
    <name type="common">Upland cotton</name>
    <name type="synonym">Gossypium mexicanum</name>
    <dbReference type="NCBI Taxonomy" id="3635"/>
    <lineage>
        <taxon>Eukaryota</taxon>
        <taxon>Viridiplantae</taxon>
        <taxon>Streptophyta</taxon>
        <taxon>Embryophyta</taxon>
        <taxon>Tracheophyta</taxon>
        <taxon>Spermatophyta</taxon>
        <taxon>Magnoliopsida</taxon>
        <taxon>eudicotyledons</taxon>
        <taxon>Gunneridae</taxon>
        <taxon>Pentapetalae</taxon>
        <taxon>rosids</taxon>
        <taxon>malvids</taxon>
        <taxon>Malvales</taxon>
        <taxon>Malvaceae</taxon>
        <taxon>Malvoideae</taxon>
        <taxon>Gossypium</taxon>
    </lineage>
</organism>
<dbReference type="InterPro" id="IPR003593">
    <property type="entry name" value="AAA+_ATPase"/>
</dbReference>
<sequence>MPISLSSSPSYSVLNLKTRLHSPLYLTTVKRHRLWSPTPTKNYNADFQEILPGKYSGHLGAVQVRGSWWNLPGVQASESSTAKPVTVSMALKRIWGLIGDDNWIVFLALGALFIAAVSEISMPRILAASVFSANSGESAAFSRSSRMLILLLIISGICSGLRSGCFAMANTILVKRLRRSLYAYLVFQDISFFDMETVGSLTSRLGSDCQRLSHVIGNDIHLIIRNAIQGTGALINLLTLSWPLTLPTLIICSVLAIIFSIYGRYQKRAAKLMQEFNACANNVAQETLSLMRTVRAYGTEGEEVERYKRWLDELAFVSIRESAAYGLWSMSFLTLYRFTQVLAVLLGGICIMNSQLSPEQLTKYILYCEWLIYATWRVVDNSSSLLQSIGACEKVFHLMDLLPTDQFLSQGVKLQRLMGNIQFVNVSFHYPSRISQVPILDRLNLAIQANEVVAIVGLSGSGKSTIVNLLLRLYQPVSGQVSFVLLIYYVSPYHHTGSMTAVCWQIYMDGLPLDELDIRWLREKIGFVGQEPDLFNMDIKSNIKYGCPREVKDEDIEWAAKQAHAHEFISSLPHGYQTIVDNDLLSGGQRQRIAIARAMLPDPAILVLDEATSALDAESEHYLKGVFHGLRNESRSKRTIILIAHRLSTIKTADRIVVMDKGQIIEMGDHTELLQKGGLYSRLIGAQAKSMA</sequence>
<dbReference type="InterPro" id="IPR017871">
    <property type="entry name" value="ABC_transporter-like_CS"/>
</dbReference>
<evidence type="ECO:0000256" key="1">
    <source>
        <dbReference type="ARBA" id="ARBA00004141"/>
    </source>
</evidence>
<evidence type="ECO:0000259" key="8">
    <source>
        <dbReference type="PROSITE" id="PS50893"/>
    </source>
</evidence>
<dbReference type="Pfam" id="PF00005">
    <property type="entry name" value="ABC_tran"/>
    <property type="match status" value="1"/>
</dbReference>
<keyword evidence="10" id="KW-1185">Reference proteome</keyword>
<reference evidence="11" key="2">
    <citation type="submission" date="2025-08" db="UniProtKB">
        <authorList>
            <consortium name="RefSeq"/>
        </authorList>
    </citation>
    <scope>IDENTIFICATION</scope>
</reference>
<keyword evidence="5 7" id="KW-1133">Transmembrane helix</keyword>
<evidence type="ECO:0000313" key="10">
    <source>
        <dbReference type="Proteomes" id="UP000818029"/>
    </source>
</evidence>
<evidence type="ECO:0000256" key="5">
    <source>
        <dbReference type="ARBA" id="ARBA00022989"/>
    </source>
</evidence>
<evidence type="ECO:0000256" key="7">
    <source>
        <dbReference type="SAM" id="Phobius"/>
    </source>
</evidence>
<accession>A0ABM2YSF7</accession>
<evidence type="ECO:0000259" key="9">
    <source>
        <dbReference type="PROSITE" id="PS50929"/>
    </source>
</evidence>
<feature type="domain" description="ABC transporter" evidence="8">
    <location>
        <begin position="421"/>
        <end position="686"/>
    </location>
</feature>
<dbReference type="SUPFAM" id="SSF52540">
    <property type="entry name" value="P-loop containing nucleoside triphosphate hydrolases"/>
    <property type="match status" value="1"/>
</dbReference>
<protein>
    <submittedName>
        <fullName evidence="11">ABC transporter B family member 26, chloroplastic isoform X1</fullName>
    </submittedName>
</protein>
<keyword evidence="6 7" id="KW-0472">Membrane</keyword>
<dbReference type="PROSITE" id="PS50893">
    <property type="entry name" value="ABC_TRANSPORTER_2"/>
    <property type="match status" value="1"/>
</dbReference>
<dbReference type="InterPro" id="IPR003439">
    <property type="entry name" value="ABC_transporter-like_ATP-bd"/>
</dbReference>
<dbReference type="GeneID" id="107892122"/>
<name>A0ABM2YSF7_GOSHI</name>
<dbReference type="PANTHER" id="PTHR43394:SF19">
    <property type="entry name" value="ABC TRANSPORTER B FAMILY"/>
    <property type="match status" value="1"/>
</dbReference>
<dbReference type="InterPro" id="IPR011527">
    <property type="entry name" value="ABC1_TM_dom"/>
</dbReference>
<dbReference type="InterPro" id="IPR027417">
    <property type="entry name" value="P-loop_NTPase"/>
</dbReference>
<keyword evidence="4" id="KW-0067">ATP-binding</keyword>
<comment type="subcellular location">
    <subcellularLocation>
        <location evidence="1">Membrane</location>
        <topology evidence="1">Multi-pass membrane protein</topology>
    </subcellularLocation>
</comment>